<evidence type="ECO:0000313" key="2">
    <source>
        <dbReference type="EMBL" id="GAA0621212.1"/>
    </source>
</evidence>
<accession>A0ABP3RYT5</accession>
<evidence type="ECO:0000313" key="3">
    <source>
        <dbReference type="Proteomes" id="UP001500668"/>
    </source>
</evidence>
<dbReference type="RefSeq" id="WP_344078798.1">
    <property type="nucleotide sequence ID" value="NZ_BAAACA010000043.1"/>
</dbReference>
<keyword evidence="3" id="KW-1185">Reference proteome</keyword>
<dbReference type="Proteomes" id="UP001500668">
    <property type="component" value="Unassembled WGS sequence"/>
</dbReference>
<keyword evidence="1" id="KW-1133">Transmembrane helix</keyword>
<keyword evidence="1" id="KW-0812">Transmembrane</keyword>
<proteinExistence type="predicted"/>
<dbReference type="EMBL" id="BAAACA010000043">
    <property type="protein sequence ID" value="GAA0621212.1"/>
    <property type="molecule type" value="Genomic_DNA"/>
</dbReference>
<evidence type="ECO:0000256" key="1">
    <source>
        <dbReference type="SAM" id="Phobius"/>
    </source>
</evidence>
<keyword evidence="1" id="KW-0472">Membrane</keyword>
<comment type="caution">
    <text evidence="2">The sequence shown here is derived from an EMBL/GenBank/DDBJ whole genome shotgun (WGS) entry which is preliminary data.</text>
</comment>
<organism evidence="2 3">
    <name type="scientific">Streptomyces crystallinus</name>
    <dbReference type="NCBI Taxonomy" id="68191"/>
    <lineage>
        <taxon>Bacteria</taxon>
        <taxon>Bacillati</taxon>
        <taxon>Actinomycetota</taxon>
        <taxon>Actinomycetes</taxon>
        <taxon>Kitasatosporales</taxon>
        <taxon>Streptomycetaceae</taxon>
        <taxon>Streptomyces</taxon>
    </lineage>
</organism>
<gene>
    <name evidence="2" type="ORF">GCM10010394_59810</name>
</gene>
<name>A0ABP3RYT5_9ACTN</name>
<reference evidence="3" key="1">
    <citation type="journal article" date="2019" name="Int. J. Syst. Evol. Microbiol.">
        <title>The Global Catalogue of Microorganisms (GCM) 10K type strain sequencing project: providing services to taxonomists for standard genome sequencing and annotation.</title>
        <authorList>
            <consortium name="The Broad Institute Genomics Platform"/>
            <consortium name="The Broad Institute Genome Sequencing Center for Infectious Disease"/>
            <person name="Wu L."/>
            <person name="Ma J."/>
        </authorList>
    </citation>
    <scope>NUCLEOTIDE SEQUENCE [LARGE SCALE GENOMIC DNA]</scope>
    <source>
        <strain evidence="3">JCM 5067</strain>
    </source>
</reference>
<feature type="transmembrane region" description="Helical" evidence="1">
    <location>
        <begin position="29"/>
        <end position="47"/>
    </location>
</feature>
<sequence length="62" mass="6694">MNSLKGLGICALLAALAYTLTQVADVDQLLLAFTVVVISVSLFTYAASTRRRRHDQRIAAGE</sequence>
<protein>
    <submittedName>
        <fullName evidence="2">Uncharacterized protein</fullName>
    </submittedName>
</protein>